<name>W1XJX5_9ZZZZ</name>
<keyword evidence="4" id="KW-0472">Membrane</keyword>
<keyword evidence="4" id="KW-1133">Transmembrane helix</keyword>
<keyword evidence="2" id="KW-0067">ATP-binding</keyword>
<evidence type="ECO:0000313" key="5">
    <source>
        <dbReference type="EMBL" id="ETJ30668.1"/>
    </source>
</evidence>
<dbReference type="PANTHER" id="PTHR43392">
    <property type="entry name" value="AAA-TYPE ATPASE FAMILY PROTEIN / ANKYRIN REPEAT FAMILY PROTEIN"/>
    <property type="match status" value="1"/>
</dbReference>
<evidence type="ECO:0000256" key="1">
    <source>
        <dbReference type="ARBA" id="ARBA00022741"/>
    </source>
</evidence>
<dbReference type="InterPro" id="IPR050773">
    <property type="entry name" value="CbxX/CfxQ_RuBisCO_ESX"/>
</dbReference>
<gene>
    <name evidence="5" type="ORF">Q604_UNBC14819G0001</name>
</gene>
<dbReference type="PANTHER" id="PTHR43392:SF2">
    <property type="entry name" value="AAA-TYPE ATPASE FAMILY PROTEIN _ ANKYRIN REPEAT FAMILY PROTEIN"/>
    <property type="match status" value="1"/>
</dbReference>
<organism evidence="5">
    <name type="scientific">human gut metagenome</name>
    <dbReference type="NCBI Taxonomy" id="408170"/>
    <lineage>
        <taxon>unclassified sequences</taxon>
        <taxon>metagenomes</taxon>
        <taxon>organismal metagenomes</taxon>
    </lineage>
</organism>
<dbReference type="GO" id="GO:0016887">
    <property type="term" value="F:ATP hydrolysis activity"/>
    <property type="evidence" value="ECO:0007669"/>
    <property type="project" value="TreeGrafter"/>
</dbReference>
<protein>
    <submittedName>
        <fullName evidence="5">Stage V sporulation protein K</fullName>
    </submittedName>
</protein>
<evidence type="ECO:0000256" key="4">
    <source>
        <dbReference type="SAM" id="Phobius"/>
    </source>
</evidence>
<keyword evidence="4" id="KW-0812">Transmembrane</keyword>
<dbReference type="EMBL" id="AZMM01014819">
    <property type="protein sequence ID" value="ETJ30668.1"/>
    <property type="molecule type" value="Genomic_DNA"/>
</dbReference>
<evidence type="ECO:0000256" key="2">
    <source>
        <dbReference type="ARBA" id="ARBA00022840"/>
    </source>
</evidence>
<feature type="region of interest" description="Disordered" evidence="3">
    <location>
        <begin position="1"/>
        <end position="24"/>
    </location>
</feature>
<dbReference type="SUPFAM" id="SSF52540">
    <property type="entry name" value="P-loop containing nucleoside triphosphate hydrolases"/>
    <property type="match status" value="1"/>
</dbReference>
<dbReference type="InterPro" id="IPR027417">
    <property type="entry name" value="P-loop_NTPase"/>
</dbReference>
<dbReference type="InterPro" id="IPR000641">
    <property type="entry name" value="CbxX/CfxQ"/>
</dbReference>
<comment type="caution">
    <text evidence="5">The sequence shown here is derived from an EMBL/GenBank/DDBJ whole genome shotgun (WGS) entry which is preliminary data.</text>
</comment>
<dbReference type="GO" id="GO:0005524">
    <property type="term" value="F:ATP binding"/>
    <property type="evidence" value="ECO:0007669"/>
    <property type="project" value="UniProtKB-KW"/>
</dbReference>
<reference evidence="5" key="1">
    <citation type="submission" date="2013-12" db="EMBL/GenBank/DDBJ databases">
        <title>A Varibaculum cambriense genome reconstructed from a premature infant gut community with otherwise low bacterial novelty that shifts toward anaerobic metabolism during the third week of life.</title>
        <authorList>
            <person name="Brown C.T."/>
            <person name="Sharon I."/>
            <person name="Thomas B.C."/>
            <person name="Castelle C.J."/>
            <person name="Morowitz M.J."/>
            <person name="Banfield J.F."/>
        </authorList>
    </citation>
    <scope>NUCLEOTIDE SEQUENCE</scope>
</reference>
<proteinExistence type="predicted"/>
<keyword evidence="1" id="KW-0547">Nucleotide-binding</keyword>
<dbReference type="Gene3D" id="3.40.50.300">
    <property type="entry name" value="P-loop containing nucleotide triphosphate hydrolases"/>
    <property type="match status" value="1"/>
</dbReference>
<accession>W1XJX5</accession>
<dbReference type="AlphaFoldDB" id="W1XJX5"/>
<dbReference type="PRINTS" id="PR00819">
    <property type="entry name" value="CBXCFQXSUPER"/>
</dbReference>
<feature type="non-terminal residue" evidence="5">
    <location>
        <position position="1"/>
    </location>
</feature>
<sequence length="111" mass="12903">DLTKKKSSEFQKNSKSNEGERNSNTLEEALEKLDSLTGLKNVKKEIERIVRLIKYAKNRNEVLKINKEINLSYHFAFMGNPGTGKTTVARLFFIHFFIIVFIFIFSAFIRV</sequence>
<feature type="transmembrane region" description="Helical" evidence="4">
    <location>
        <begin position="88"/>
        <end position="109"/>
    </location>
</feature>
<evidence type="ECO:0000256" key="3">
    <source>
        <dbReference type="SAM" id="MobiDB-lite"/>
    </source>
</evidence>